<protein>
    <submittedName>
        <fullName evidence="1">Uncharacterized protein</fullName>
    </submittedName>
</protein>
<name>A0ABM7PSR5_SINCY</name>
<dbReference type="Proteomes" id="UP001319861">
    <property type="component" value="Chromosome"/>
</dbReference>
<evidence type="ECO:0000313" key="1">
    <source>
        <dbReference type="EMBL" id="BCT75279.1"/>
    </source>
</evidence>
<dbReference type="RefSeq" id="WP_229232042.1">
    <property type="nucleotide sequence ID" value="NZ_AP024525.1"/>
</dbReference>
<reference evidence="1 2" key="1">
    <citation type="journal article" date="2021" name="J. Biosci. Bioeng.">
        <title>Identification and characterization of a chc gene cluster responsible for the aromatization pathway of cyclohexanecarboxylate degradation in Sinomonas cyclohexanicum ATCC 51369.</title>
        <authorList>
            <person name="Yamamoto T."/>
            <person name="Hasegawa Y."/>
            <person name="Lau P.C.K."/>
            <person name="Iwaki H."/>
        </authorList>
    </citation>
    <scope>NUCLEOTIDE SEQUENCE [LARGE SCALE GENOMIC DNA]</scope>
    <source>
        <strain evidence="1 2">ATCC 51369</strain>
    </source>
</reference>
<gene>
    <name evidence="1" type="ORF">SCMU_11210</name>
</gene>
<organism evidence="1 2">
    <name type="scientific">Sinomonas cyclohexanicum</name>
    <name type="common">Corynebacterium cyclohexanicum</name>
    <dbReference type="NCBI Taxonomy" id="322009"/>
    <lineage>
        <taxon>Bacteria</taxon>
        <taxon>Bacillati</taxon>
        <taxon>Actinomycetota</taxon>
        <taxon>Actinomycetes</taxon>
        <taxon>Micrococcales</taxon>
        <taxon>Micrococcaceae</taxon>
        <taxon>Sinomonas</taxon>
    </lineage>
</organism>
<dbReference type="EMBL" id="AP024525">
    <property type="protein sequence ID" value="BCT75279.1"/>
    <property type="molecule type" value="Genomic_DNA"/>
</dbReference>
<proteinExistence type="predicted"/>
<accession>A0ABM7PSR5</accession>
<keyword evidence="2" id="KW-1185">Reference proteome</keyword>
<evidence type="ECO:0000313" key="2">
    <source>
        <dbReference type="Proteomes" id="UP001319861"/>
    </source>
</evidence>
<sequence>MPYAILPVAPPSGEWTLTIPDLAELMGEDAFNHPRDHGYGECDEETRRQLRKVRDAPEAQVRIYRALPPGLGQINTGDWVTLSKDYARQHAMRDDDAANDWPIVFADVPARTVVTDGKDLDQYRYGGPPISRLRDHTADA</sequence>